<proteinExistence type="predicted"/>
<evidence type="ECO:0000313" key="1">
    <source>
        <dbReference type="EMBL" id="BAW30391.1"/>
    </source>
</evidence>
<reference evidence="1 2" key="1">
    <citation type="submission" date="2016-09" db="EMBL/GenBank/DDBJ databases">
        <title>Complete Genome Sequence of Methanosarcina thermophila MT-1.</title>
        <authorList>
            <person name="Kouzuma A."/>
        </authorList>
    </citation>
    <scope>NUCLEOTIDE SEQUENCE [LARGE SCALE GENOMIC DNA]</scope>
    <source>
        <strain evidence="1 2">MT-1</strain>
    </source>
</reference>
<name>A0A3G9D037_METTE</name>
<evidence type="ECO:0000313" key="2">
    <source>
        <dbReference type="Proteomes" id="UP000265557"/>
    </source>
</evidence>
<organism evidence="1 2">
    <name type="scientific">Methanosarcina thermophila</name>
    <dbReference type="NCBI Taxonomy" id="2210"/>
    <lineage>
        <taxon>Archaea</taxon>
        <taxon>Methanobacteriati</taxon>
        <taxon>Methanobacteriota</taxon>
        <taxon>Stenosarchaea group</taxon>
        <taxon>Methanomicrobia</taxon>
        <taxon>Methanosarcinales</taxon>
        <taxon>Methanosarcinaceae</taxon>
        <taxon>Methanosarcina</taxon>
    </lineage>
</organism>
<keyword evidence="1" id="KW-0675">Receptor</keyword>
<dbReference type="AlphaFoldDB" id="A0A3G9D037"/>
<gene>
    <name evidence="1" type="ORF">MESMT1_2461</name>
</gene>
<protein>
    <submittedName>
        <fullName evidence="1">TonB-dependent receptor</fullName>
    </submittedName>
</protein>
<accession>A0A3G9D037</accession>
<sequence length="54" mass="6253">MRIQDLKIGMAVRYENQKWKGIVTGIRASYNEAVVVFEGDGADEFIEIDYLRPF</sequence>
<dbReference type="Proteomes" id="UP000265557">
    <property type="component" value="Chromosome"/>
</dbReference>
<dbReference type="EMBL" id="AP017646">
    <property type="protein sequence ID" value="BAW30391.1"/>
    <property type="molecule type" value="Genomic_DNA"/>
</dbReference>